<reference evidence="2 3" key="1">
    <citation type="submission" date="2021-06" db="EMBL/GenBank/DDBJ databases">
        <title>Caerostris darwini draft genome.</title>
        <authorList>
            <person name="Kono N."/>
            <person name="Arakawa K."/>
        </authorList>
    </citation>
    <scope>NUCLEOTIDE SEQUENCE [LARGE SCALE GENOMIC DNA]</scope>
</reference>
<protein>
    <recommendedName>
        <fullName evidence="4">Gustatory receptor</fullName>
    </recommendedName>
</protein>
<evidence type="ECO:0000256" key="1">
    <source>
        <dbReference type="SAM" id="Phobius"/>
    </source>
</evidence>
<comment type="caution">
    <text evidence="2">The sequence shown here is derived from an EMBL/GenBank/DDBJ whole genome shotgun (WGS) entry which is preliminary data.</text>
</comment>
<feature type="transmembrane region" description="Helical" evidence="1">
    <location>
        <begin position="188"/>
        <end position="215"/>
    </location>
</feature>
<proteinExistence type="predicted"/>
<dbReference type="Proteomes" id="UP001054837">
    <property type="component" value="Unassembled WGS sequence"/>
</dbReference>
<dbReference type="EMBL" id="BPLQ01012517">
    <property type="protein sequence ID" value="GIY65990.1"/>
    <property type="molecule type" value="Genomic_DNA"/>
</dbReference>
<evidence type="ECO:0000313" key="2">
    <source>
        <dbReference type="EMBL" id="GIY65990.1"/>
    </source>
</evidence>
<evidence type="ECO:0008006" key="4">
    <source>
        <dbReference type="Google" id="ProtNLM"/>
    </source>
</evidence>
<keyword evidence="3" id="KW-1185">Reference proteome</keyword>
<feature type="transmembrane region" description="Helical" evidence="1">
    <location>
        <begin position="291"/>
        <end position="314"/>
    </location>
</feature>
<accession>A0AAV4V7P8</accession>
<dbReference type="AlphaFoldDB" id="A0AAV4V7P8"/>
<feature type="transmembrane region" description="Helical" evidence="1">
    <location>
        <begin position="260"/>
        <end position="279"/>
    </location>
</feature>
<feature type="transmembrane region" description="Helical" evidence="1">
    <location>
        <begin position="70"/>
        <end position="92"/>
    </location>
</feature>
<keyword evidence="1" id="KW-0812">Transmembrane</keyword>
<sequence>MSLQYIFTAKEKAEPTAEYLKSQMLHHPPNKLSRHMEEPVFKCIFLLFRICGVLETDNASINACVYFKKAFVFIINVILLVIVSCMTAFVIFIKDYSTSSRGNMVVGITLILQRWILCSRIGKLHKLSFRIEKLFKNWNLCSENLSHKSIYVWSAITIVLFALLCVCGIRVAKTFQGSVDILSPDLKLILVVVLVCVLPLILLFPTFVFAIYYTVICRYLSNILKNFMKTFGAITNPNYVINLKQYLMIRKLVMEADSELSVLMFTSTLFNSCSLYFGITCVLHSKHYISLGGISALLAVWMISTISSTAFFVMSKTGSSIHELSSSIWDKVQQLIPAGQELTSSQKRLLSVVEKELTMTVWKVASVKRGFILGTLGTIFTYSILVDNL</sequence>
<keyword evidence="1" id="KW-0472">Membrane</keyword>
<gene>
    <name evidence="2" type="primary">AVEN_214508_1</name>
    <name evidence="2" type="ORF">CDAR_454071</name>
</gene>
<evidence type="ECO:0000313" key="3">
    <source>
        <dbReference type="Proteomes" id="UP001054837"/>
    </source>
</evidence>
<name>A0AAV4V7P8_9ARAC</name>
<organism evidence="2 3">
    <name type="scientific">Caerostris darwini</name>
    <dbReference type="NCBI Taxonomy" id="1538125"/>
    <lineage>
        <taxon>Eukaryota</taxon>
        <taxon>Metazoa</taxon>
        <taxon>Ecdysozoa</taxon>
        <taxon>Arthropoda</taxon>
        <taxon>Chelicerata</taxon>
        <taxon>Arachnida</taxon>
        <taxon>Araneae</taxon>
        <taxon>Araneomorphae</taxon>
        <taxon>Entelegynae</taxon>
        <taxon>Araneoidea</taxon>
        <taxon>Araneidae</taxon>
        <taxon>Caerostris</taxon>
    </lineage>
</organism>
<keyword evidence="1" id="KW-1133">Transmembrane helix</keyword>
<feature type="transmembrane region" description="Helical" evidence="1">
    <location>
        <begin position="150"/>
        <end position="172"/>
    </location>
</feature>